<evidence type="ECO:0000313" key="2">
    <source>
        <dbReference type="EMBL" id="KAJ9567021.1"/>
    </source>
</evidence>
<feature type="region of interest" description="Disordered" evidence="1">
    <location>
        <begin position="66"/>
        <end position="88"/>
    </location>
</feature>
<name>A0AA38WVI8_9ASTR</name>
<dbReference type="AlphaFoldDB" id="A0AA38WVI8"/>
<keyword evidence="3" id="KW-1185">Reference proteome</keyword>
<organism evidence="2 3">
    <name type="scientific">Centaurea solstitialis</name>
    <name type="common">yellow star-thistle</name>
    <dbReference type="NCBI Taxonomy" id="347529"/>
    <lineage>
        <taxon>Eukaryota</taxon>
        <taxon>Viridiplantae</taxon>
        <taxon>Streptophyta</taxon>
        <taxon>Embryophyta</taxon>
        <taxon>Tracheophyta</taxon>
        <taxon>Spermatophyta</taxon>
        <taxon>Magnoliopsida</taxon>
        <taxon>eudicotyledons</taxon>
        <taxon>Gunneridae</taxon>
        <taxon>Pentapetalae</taxon>
        <taxon>asterids</taxon>
        <taxon>campanulids</taxon>
        <taxon>Asterales</taxon>
        <taxon>Asteraceae</taxon>
        <taxon>Carduoideae</taxon>
        <taxon>Cardueae</taxon>
        <taxon>Centaureinae</taxon>
        <taxon>Centaurea</taxon>
    </lineage>
</organism>
<reference evidence="2" key="1">
    <citation type="submission" date="2023-03" db="EMBL/GenBank/DDBJ databases">
        <title>Chromosome-scale reference genome and RAD-based genetic map of yellow starthistle (Centaurea solstitialis) reveal putative structural variation and QTLs associated with invader traits.</title>
        <authorList>
            <person name="Reatini B."/>
            <person name="Cang F.A."/>
            <person name="Jiang Q."/>
            <person name="Mckibben M.T.W."/>
            <person name="Barker M.S."/>
            <person name="Rieseberg L.H."/>
            <person name="Dlugosch K.M."/>
        </authorList>
    </citation>
    <scope>NUCLEOTIDE SEQUENCE</scope>
    <source>
        <strain evidence="2">CAN-66</strain>
        <tissue evidence="2">Leaf</tissue>
    </source>
</reference>
<gene>
    <name evidence="2" type="ORF">OSB04_002987</name>
</gene>
<comment type="caution">
    <text evidence="2">The sequence shown here is derived from an EMBL/GenBank/DDBJ whole genome shotgun (WGS) entry which is preliminary data.</text>
</comment>
<evidence type="ECO:0000256" key="1">
    <source>
        <dbReference type="SAM" id="MobiDB-lite"/>
    </source>
</evidence>
<evidence type="ECO:0000313" key="3">
    <source>
        <dbReference type="Proteomes" id="UP001172457"/>
    </source>
</evidence>
<sequence length="88" mass="10258">MYACIILHNMILKNKNKVICFVSNYISDAPNPQLTEAEHFVIVLAIRNRETHHNLRSDLDQDQELKESVLETTDPDHRSEELLKTLRS</sequence>
<accession>A0AA38WVI8</accession>
<dbReference type="Proteomes" id="UP001172457">
    <property type="component" value="Chromosome 1"/>
</dbReference>
<dbReference type="EMBL" id="JARYMX010000001">
    <property type="protein sequence ID" value="KAJ9567021.1"/>
    <property type="molecule type" value="Genomic_DNA"/>
</dbReference>
<protein>
    <submittedName>
        <fullName evidence="2">Uncharacterized protein</fullName>
    </submittedName>
</protein>
<proteinExistence type="predicted"/>